<keyword evidence="1" id="KW-0472">Membrane</keyword>
<dbReference type="AlphaFoldDB" id="A0A1Y1QY55"/>
<gene>
    <name evidence="2" type="ORF">BWK73_04735</name>
</gene>
<comment type="caution">
    <text evidence="2">The sequence shown here is derived from an EMBL/GenBank/DDBJ whole genome shotgun (WGS) entry which is preliminary data.</text>
</comment>
<reference evidence="2 3" key="1">
    <citation type="submission" date="2017-01" db="EMBL/GenBank/DDBJ databases">
        <title>Novel large sulfur bacteria in the metagenomes of groundwater-fed chemosynthetic microbial mats in the Lake Huron basin.</title>
        <authorList>
            <person name="Sharrar A.M."/>
            <person name="Flood B.E."/>
            <person name="Bailey J.V."/>
            <person name="Jones D.S."/>
            <person name="Biddanda B."/>
            <person name="Ruberg S.A."/>
            <person name="Marcus D.N."/>
            <person name="Dick G.J."/>
        </authorList>
    </citation>
    <scope>NUCLEOTIDE SEQUENCE [LARGE SCALE GENOMIC DNA]</scope>
    <source>
        <strain evidence="2">A8</strain>
    </source>
</reference>
<keyword evidence="1" id="KW-1133">Transmembrane helix</keyword>
<sequence length="78" mass="8135">MQGNTNGKLVLMAIMFGTLGYVMYDGKTNTKSITVTATAYTSHPSQTDSTPYTPACGGDLRDGTPTIAVSNDLPCVTA</sequence>
<proteinExistence type="predicted"/>
<keyword evidence="1" id="KW-0812">Transmembrane</keyword>
<evidence type="ECO:0000313" key="3">
    <source>
        <dbReference type="Proteomes" id="UP000192491"/>
    </source>
</evidence>
<evidence type="ECO:0000256" key="1">
    <source>
        <dbReference type="SAM" id="Phobius"/>
    </source>
</evidence>
<dbReference type="EMBL" id="MTEJ01000007">
    <property type="protein sequence ID" value="OQX16173.1"/>
    <property type="molecule type" value="Genomic_DNA"/>
</dbReference>
<organism evidence="2 3">
    <name type="scientific">Thiothrix lacustris</name>
    <dbReference type="NCBI Taxonomy" id="525917"/>
    <lineage>
        <taxon>Bacteria</taxon>
        <taxon>Pseudomonadati</taxon>
        <taxon>Pseudomonadota</taxon>
        <taxon>Gammaproteobacteria</taxon>
        <taxon>Thiotrichales</taxon>
        <taxon>Thiotrichaceae</taxon>
        <taxon>Thiothrix</taxon>
    </lineage>
</organism>
<name>A0A1Y1QY55_9GAMM</name>
<evidence type="ECO:0000313" key="2">
    <source>
        <dbReference type="EMBL" id="OQX16173.1"/>
    </source>
</evidence>
<feature type="transmembrane region" description="Helical" evidence="1">
    <location>
        <begin position="6"/>
        <end position="24"/>
    </location>
</feature>
<protein>
    <submittedName>
        <fullName evidence="2">Uncharacterized protein</fullName>
    </submittedName>
</protein>
<accession>A0A1Y1QY55</accession>
<dbReference type="Proteomes" id="UP000192491">
    <property type="component" value="Unassembled WGS sequence"/>
</dbReference>